<dbReference type="PATRIC" id="fig|1453496.5.peg.3598"/>
<reference evidence="2 3" key="1">
    <citation type="journal article" date="2014" name="Gut Pathog.">
        <title>Gene clusters of Hafnia alvei strain FB1 important in survival and pathogenesis: a draft genome perspective.</title>
        <authorList>
            <person name="Tan J.Y."/>
            <person name="Yin W.F."/>
            <person name="Chan K.G."/>
        </authorList>
    </citation>
    <scope>NUCLEOTIDE SEQUENCE [LARGE SCALE GENOMIC DNA]</scope>
    <source>
        <strain evidence="2 3">FB1</strain>
    </source>
</reference>
<dbReference type="SUPFAM" id="SSF158452">
    <property type="entry name" value="YqcC-like"/>
    <property type="match status" value="1"/>
</dbReference>
<dbReference type="OrthoDB" id="8794567at2"/>
<dbReference type="Gene3D" id="1.20.1440.40">
    <property type="entry name" value="YqcC-like"/>
    <property type="match status" value="1"/>
</dbReference>
<feature type="domain" description="YqcC-like" evidence="1">
    <location>
        <begin position="7"/>
        <end position="102"/>
    </location>
</feature>
<sequence>MSEYAEVRQHLLRIEQQLDSLDLSQECAPDAQAFESQEPFCVDTMSPEQWLQWILLPRMFALIDSSAPLPRRFAIAPYFEMAFKERLLEVQPLIVLLQELDSMLNQEDAN</sequence>
<dbReference type="InterPro" id="IPR036814">
    <property type="entry name" value="YqcC-like_sf"/>
</dbReference>
<dbReference type="PANTHER" id="PTHR39586">
    <property type="entry name" value="CYTOPLASMIC PROTEIN-RELATED"/>
    <property type="match status" value="1"/>
</dbReference>
<dbReference type="InterPro" id="IPR023376">
    <property type="entry name" value="YqcC-like_dom"/>
</dbReference>
<dbReference type="AlphaFoldDB" id="A0A097R5L6"/>
<dbReference type="GO" id="GO:0044010">
    <property type="term" value="P:single-species biofilm formation"/>
    <property type="evidence" value="ECO:0007669"/>
    <property type="project" value="TreeGrafter"/>
</dbReference>
<evidence type="ECO:0000259" key="1">
    <source>
        <dbReference type="Pfam" id="PF04287"/>
    </source>
</evidence>
<dbReference type="PIRSF" id="PIRSF006257">
    <property type="entry name" value="UCP006257"/>
    <property type="match status" value="1"/>
</dbReference>
<dbReference type="InterPro" id="IPR007384">
    <property type="entry name" value="UCP006257"/>
</dbReference>
<proteinExistence type="predicted"/>
<dbReference type="GeneID" id="56893131"/>
<dbReference type="eggNOG" id="COG3098">
    <property type="taxonomic scope" value="Bacteria"/>
</dbReference>
<gene>
    <name evidence="2" type="ORF">AT03_17505</name>
</gene>
<dbReference type="HOGENOM" id="CLU_130358_0_0_6"/>
<evidence type="ECO:0000313" key="3">
    <source>
        <dbReference type="Proteomes" id="UP000029986"/>
    </source>
</evidence>
<dbReference type="RefSeq" id="WP_025800232.1">
    <property type="nucleotide sequence ID" value="NZ_CP009706.1"/>
</dbReference>
<dbReference type="Proteomes" id="UP000029986">
    <property type="component" value="Chromosome"/>
</dbReference>
<dbReference type="Pfam" id="PF04287">
    <property type="entry name" value="DUF446"/>
    <property type="match status" value="1"/>
</dbReference>
<evidence type="ECO:0000313" key="2">
    <source>
        <dbReference type="EMBL" id="AIU74013.1"/>
    </source>
</evidence>
<protein>
    <recommendedName>
        <fullName evidence="1">YqcC-like domain-containing protein</fullName>
    </recommendedName>
</protein>
<dbReference type="PANTHER" id="PTHR39586:SF1">
    <property type="entry name" value="CYTOPLASMIC PROTEIN"/>
    <property type="match status" value="1"/>
</dbReference>
<keyword evidence="3" id="KW-1185">Reference proteome</keyword>
<name>A0A097R5L6_HAFAL</name>
<accession>A0A097R5L6</accession>
<dbReference type="KEGG" id="hav:AT03_17505"/>
<organism evidence="2 3">
    <name type="scientific">Hafnia alvei FB1</name>
    <dbReference type="NCBI Taxonomy" id="1453496"/>
    <lineage>
        <taxon>Bacteria</taxon>
        <taxon>Pseudomonadati</taxon>
        <taxon>Pseudomonadota</taxon>
        <taxon>Gammaproteobacteria</taxon>
        <taxon>Enterobacterales</taxon>
        <taxon>Hafniaceae</taxon>
        <taxon>Hafnia</taxon>
    </lineage>
</organism>
<dbReference type="EMBL" id="CP009706">
    <property type="protein sequence ID" value="AIU74013.1"/>
    <property type="molecule type" value="Genomic_DNA"/>
</dbReference>